<sequence length="430" mass="49571">MPLKFVYSRQGNIELFNNNYIYSLIKSTLGKSYISWKCIKCNITVQTTSTEPSGNIIGDENPKHPTHKPCLKDIKKHHGFAAIFRMKNKNKNKLLGNTTKMVYDDQQNNDTMSDISDASISSNSQIKTFSCETIVGKLLELNFEWKIGNFFDYWKTCQSGEVLESSRFSLLNDKSDKWYFKLFPRGNNDNPGHVLLYINLTNESIMNLPSDFLSGTIYMTITVGEYEKKPIKKMYIHQCSENNYQCIFNLSLIGFENILKQSCPSETLYIFVEIKARACVHQVYEEKFESFKWGTDNTKNYYDIVFNIAGQEFHANKYKLEESSTVFCNIFEQQLTDDNVDNIVTITDVQPKVFGQLLEFIQTNDISIVQTMPEDLLFAANKFKLDGLKKICEDAIIRKISSADAPKMFVMAHKIDDLVIKKEPIDLFQV</sequence>
<dbReference type="PROSITE" id="PS50144">
    <property type="entry name" value="MATH"/>
    <property type="match status" value="1"/>
</dbReference>
<dbReference type="InterPro" id="IPR011333">
    <property type="entry name" value="SKP1/BTB/POZ_sf"/>
</dbReference>
<evidence type="ECO:0000313" key="4">
    <source>
        <dbReference type="Proteomes" id="UP000639338"/>
    </source>
</evidence>
<dbReference type="OrthoDB" id="10249567at2759"/>
<dbReference type="EMBL" id="JACMRX010000001">
    <property type="protein sequence ID" value="KAF7997119.1"/>
    <property type="molecule type" value="Genomic_DNA"/>
</dbReference>
<dbReference type="PANTHER" id="PTHR24413">
    <property type="entry name" value="SPECKLE-TYPE POZ PROTEIN"/>
    <property type="match status" value="1"/>
</dbReference>
<dbReference type="GO" id="GO:0030163">
    <property type="term" value="P:protein catabolic process"/>
    <property type="evidence" value="ECO:0007669"/>
    <property type="project" value="UniProtKB-ARBA"/>
</dbReference>
<dbReference type="SMART" id="SM00225">
    <property type="entry name" value="BTB"/>
    <property type="match status" value="1"/>
</dbReference>
<dbReference type="SUPFAM" id="SSF49599">
    <property type="entry name" value="TRAF domain-like"/>
    <property type="match status" value="1"/>
</dbReference>
<dbReference type="Gene3D" id="3.30.710.10">
    <property type="entry name" value="Potassium Channel Kv1.1, Chain A"/>
    <property type="match status" value="1"/>
</dbReference>
<protein>
    <recommendedName>
        <fullName evidence="5">BTB domain-containing protein</fullName>
    </recommendedName>
</protein>
<dbReference type="Proteomes" id="UP000639338">
    <property type="component" value="Unassembled WGS sequence"/>
</dbReference>
<evidence type="ECO:0000259" key="1">
    <source>
        <dbReference type="PROSITE" id="PS50097"/>
    </source>
</evidence>
<dbReference type="CDD" id="cd00121">
    <property type="entry name" value="MATH"/>
    <property type="match status" value="1"/>
</dbReference>
<keyword evidence="4" id="KW-1185">Reference proteome</keyword>
<feature type="domain" description="MATH" evidence="2">
    <location>
        <begin position="140"/>
        <end position="274"/>
    </location>
</feature>
<name>A0A834Y4N0_APHGI</name>
<dbReference type="PROSITE" id="PS50097">
    <property type="entry name" value="BTB"/>
    <property type="match status" value="1"/>
</dbReference>
<dbReference type="SUPFAM" id="SSF54695">
    <property type="entry name" value="POZ domain"/>
    <property type="match status" value="1"/>
</dbReference>
<evidence type="ECO:0008006" key="5">
    <source>
        <dbReference type="Google" id="ProtNLM"/>
    </source>
</evidence>
<dbReference type="InterPro" id="IPR002083">
    <property type="entry name" value="MATH/TRAF_dom"/>
</dbReference>
<dbReference type="AlphaFoldDB" id="A0A834Y4N0"/>
<dbReference type="InterPro" id="IPR008974">
    <property type="entry name" value="TRAF-like"/>
</dbReference>
<accession>A0A834Y4N0</accession>
<evidence type="ECO:0000313" key="3">
    <source>
        <dbReference type="EMBL" id="KAF7997119.1"/>
    </source>
</evidence>
<feature type="domain" description="BTB" evidence="1">
    <location>
        <begin position="302"/>
        <end position="370"/>
    </location>
</feature>
<evidence type="ECO:0000259" key="2">
    <source>
        <dbReference type="PROSITE" id="PS50144"/>
    </source>
</evidence>
<dbReference type="InterPro" id="IPR000210">
    <property type="entry name" value="BTB/POZ_dom"/>
</dbReference>
<reference evidence="3 4" key="1">
    <citation type="submission" date="2020-08" db="EMBL/GenBank/DDBJ databases">
        <title>Aphidius gifuensis genome sequencing and assembly.</title>
        <authorList>
            <person name="Du Z."/>
        </authorList>
    </citation>
    <scope>NUCLEOTIDE SEQUENCE [LARGE SCALE GENOMIC DNA]</scope>
    <source>
        <strain evidence="3">YNYX2018</strain>
        <tissue evidence="3">Adults</tissue>
    </source>
</reference>
<proteinExistence type="predicted"/>
<organism evidence="3 4">
    <name type="scientific">Aphidius gifuensis</name>
    <name type="common">Parasitoid wasp</name>
    <dbReference type="NCBI Taxonomy" id="684658"/>
    <lineage>
        <taxon>Eukaryota</taxon>
        <taxon>Metazoa</taxon>
        <taxon>Ecdysozoa</taxon>
        <taxon>Arthropoda</taxon>
        <taxon>Hexapoda</taxon>
        <taxon>Insecta</taxon>
        <taxon>Pterygota</taxon>
        <taxon>Neoptera</taxon>
        <taxon>Endopterygota</taxon>
        <taxon>Hymenoptera</taxon>
        <taxon>Apocrita</taxon>
        <taxon>Ichneumonoidea</taxon>
        <taxon>Braconidae</taxon>
        <taxon>Aphidiinae</taxon>
        <taxon>Aphidius</taxon>
    </lineage>
</organism>
<comment type="caution">
    <text evidence="3">The sequence shown here is derived from an EMBL/GenBank/DDBJ whole genome shotgun (WGS) entry which is preliminary data.</text>
</comment>
<dbReference type="Pfam" id="PF00651">
    <property type="entry name" value="BTB"/>
    <property type="match status" value="1"/>
</dbReference>
<dbReference type="Gene3D" id="2.60.210.10">
    <property type="entry name" value="Apoptosis, Tumor Necrosis Factor Receptor Associated Protein 2, Chain A"/>
    <property type="match status" value="1"/>
</dbReference>
<gene>
    <name evidence="3" type="ORF">HCN44_005396</name>
</gene>